<protein>
    <submittedName>
        <fullName evidence="1">Uncharacterized protein</fullName>
    </submittedName>
</protein>
<keyword evidence="2" id="KW-1185">Reference proteome</keyword>
<dbReference type="Proteomes" id="UP000078542">
    <property type="component" value="Unassembled WGS sequence"/>
</dbReference>
<accession>A0A151IBK5</accession>
<gene>
    <name evidence="1" type="ORF">ALC62_12454</name>
</gene>
<reference evidence="1 2" key="1">
    <citation type="submission" date="2016-03" db="EMBL/GenBank/DDBJ databases">
        <title>Cyphomyrmex costatus WGS genome.</title>
        <authorList>
            <person name="Nygaard S."/>
            <person name="Hu H."/>
            <person name="Boomsma J."/>
            <person name="Zhang G."/>
        </authorList>
    </citation>
    <scope>NUCLEOTIDE SEQUENCE [LARGE SCALE GENOMIC DNA]</scope>
    <source>
        <strain evidence="1">MS0001</strain>
        <tissue evidence="1">Whole body</tissue>
    </source>
</reference>
<evidence type="ECO:0000313" key="1">
    <source>
        <dbReference type="EMBL" id="KYM96878.1"/>
    </source>
</evidence>
<name>A0A151IBK5_9HYME</name>
<proteinExistence type="predicted"/>
<evidence type="ECO:0000313" key="2">
    <source>
        <dbReference type="Proteomes" id="UP000078542"/>
    </source>
</evidence>
<sequence length="103" mass="11966">MSIFLCCSRSFLHLLRQYENNFHFLRVSSVNRGKLIVWHPSIRLYLSVYLDLLITRRTTLLRTHSHASSSASVAPALSQMEIGFGPLVLHRVKALRNIYDYTF</sequence>
<dbReference type="AlphaFoldDB" id="A0A151IBK5"/>
<dbReference type="EMBL" id="KQ978125">
    <property type="protein sequence ID" value="KYM96878.1"/>
    <property type="molecule type" value="Genomic_DNA"/>
</dbReference>
<organism evidence="1 2">
    <name type="scientific">Cyphomyrmex costatus</name>
    <dbReference type="NCBI Taxonomy" id="456900"/>
    <lineage>
        <taxon>Eukaryota</taxon>
        <taxon>Metazoa</taxon>
        <taxon>Ecdysozoa</taxon>
        <taxon>Arthropoda</taxon>
        <taxon>Hexapoda</taxon>
        <taxon>Insecta</taxon>
        <taxon>Pterygota</taxon>
        <taxon>Neoptera</taxon>
        <taxon>Endopterygota</taxon>
        <taxon>Hymenoptera</taxon>
        <taxon>Apocrita</taxon>
        <taxon>Aculeata</taxon>
        <taxon>Formicoidea</taxon>
        <taxon>Formicidae</taxon>
        <taxon>Myrmicinae</taxon>
        <taxon>Cyphomyrmex</taxon>
    </lineage>
</organism>